<comment type="similarity">
    <text evidence="10">Belongs to the glycosyltransferase 28 family. MurG subfamily.</text>
</comment>
<dbReference type="GO" id="GO:0008360">
    <property type="term" value="P:regulation of cell shape"/>
    <property type="evidence" value="ECO:0007669"/>
    <property type="project" value="UniProtKB-KW"/>
</dbReference>
<proteinExistence type="inferred from homology"/>
<evidence type="ECO:0000256" key="10">
    <source>
        <dbReference type="HAMAP-Rule" id="MF_00033"/>
    </source>
</evidence>
<dbReference type="GO" id="GO:0050511">
    <property type="term" value="F:undecaprenyldiphospho-muramoylpentapeptide beta-N-acetylglucosaminyltransferase activity"/>
    <property type="evidence" value="ECO:0007669"/>
    <property type="project" value="UniProtKB-UniRule"/>
</dbReference>
<keyword evidence="2 10" id="KW-0132">Cell division</keyword>
<evidence type="ECO:0000256" key="5">
    <source>
        <dbReference type="ARBA" id="ARBA00022960"/>
    </source>
</evidence>
<dbReference type="InterPro" id="IPR006009">
    <property type="entry name" value="GlcNAc_MurG"/>
</dbReference>
<feature type="binding site" evidence="10">
    <location>
        <begin position="10"/>
        <end position="12"/>
    </location>
    <ligand>
        <name>UDP-N-acetyl-alpha-D-glucosamine</name>
        <dbReference type="ChEBI" id="CHEBI:57705"/>
    </ligand>
</feature>
<evidence type="ECO:0000256" key="2">
    <source>
        <dbReference type="ARBA" id="ARBA00022618"/>
    </source>
</evidence>
<dbReference type="CDD" id="cd03785">
    <property type="entry name" value="GT28_MurG"/>
    <property type="match status" value="1"/>
</dbReference>
<comment type="function">
    <text evidence="10">Cell wall formation. Catalyzes the transfer of a GlcNAc subunit on undecaprenyl-pyrophosphoryl-MurNAc-pentapeptide (lipid intermediate I) to form undecaprenyl-pyrophosphoryl-MurNAc-(pentapeptide)GlcNAc (lipid intermediate II).</text>
</comment>
<dbReference type="GO" id="GO:0071555">
    <property type="term" value="P:cell wall organization"/>
    <property type="evidence" value="ECO:0007669"/>
    <property type="project" value="UniProtKB-KW"/>
</dbReference>
<organism evidence="13 14">
    <name type="scientific">Flaviflexus salsibiostraticola</name>
    <dbReference type="NCBI Taxonomy" id="1282737"/>
    <lineage>
        <taxon>Bacteria</taxon>
        <taxon>Bacillati</taxon>
        <taxon>Actinomycetota</taxon>
        <taxon>Actinomycetes</taxon>
        <taxon>Actinomycetales</taxon>
        <taxon>Actinomycetaceae</taxon>
        <taxon>Flaviflexus</taxon>
    </lineage>
</organism>
<evidence type="ECO:0000256" key="1">
    <source>
        <dbReference type="ARBA" id="ARBA00022475"/>
    </source>
</evidence>
<evidence type="ECO:0000259" key="12">
    <source>
        <dbReference type="Pfam" id="PF04101"/>
    </source>
</evidence>
<dbReference type="GO" id="GO:0051991">
    <property type="term" value="F:UDP-N-acetyl-D-glucosamine:N-acetylmuramoyl-L-alanyl-D-glutamyl-meso-2,6-diaminopimelyl-D-alanyl-D-alanine-diphosphoundecaprenol 4-beta-N-acetylglucosaminlytransferase activity"/>
    <property type="evidence" value="ECO:0007669"/>
    <property type="project" value="RHEA"/>
</dbReference>
<dbReference type="HAMAP" id="MF_00033">
    <property type="entry name" value="MurG"/>
    <property type="match status" value="1"/>
</dbReference>
<keyword evidence="5 10" id="KW-0133">Cell shape</keyword>
<dbReference type="GO" id="GO:0005975">
    <property type="term" value="P:carbohydrate metabolic process"/>
    <property type="evidence" value="ECO:0007669"/>
    <property type="project" value="InterPro"/>
</dbReference>
<feature type="binding site" evidence="10">
    <location>
        <position position="299"/>
    </location>
    <ligand>
        <name>UDP-N-acetyl-alpha-D-glucosamine</name>
        <dbReference type="ChEBI" id="CHEBI:57705"/>
    </ligand>
</feature>
<name>A0A3Q8WS44_9ACTO</name>
<dbReference type="PANTHER" id="PTHR21015:SF22">
    <property type="entry name" value="GLYCOSYLTRANSFERASE"/>
    <property type="match status" value="1"/>
</dbReference>
<dbReference type="Pfam" id="PF03033">
    <property type="entry name" value="Glyco_transf_28"/>
    <property type="match status" value="1"/>
</dbReference>
<gene>
    <name evidence="10" type="primary">murG</name>
    <name evidence="13" type="ORF">EJO69_00515</name>
</gene>
<dbReference type="SUPFAM" id="SSF53756">
    <property type="entry name" value="UDP-Glycosyltransferase/glycogen phosphorylase"/>
    <property type="match status" value="1"/>
</dbReference>
<dbReference type="GO" id="GO:0005886">
    <property type="term" value="C:plasma membrane"/>
    <property type="evidence" value="ECO:0007669"/>
    <property type="project" value="UniProtKB-SubCell"/>
</dbReference>
<evidence type="ECO:0000259" key="11">
    <source>
        <dbReference type="Pfam" id="PF03033"/>
    </source>
</evidence>
<keyword evidence="7 10" id="KW-0472">Membrane</keyword>
<dbReference type="EMBL" id="CP034438">
    <property type="protein sequence ID" value="AZN28949.1"/>
    <property type="molecule type" value="Genomic_DNA"/>
</dbReference>
<feature type="domain" description="Glycosyltransferase family 28 N-terminal" evidence="11">
    <location>
        <begin position="3"/>
        <end position="139"/>
    </location>
</feature>
<feature type="binding site" evidence="10">
    <location>
        <position position="122"/>
    </location>
    <ligand>
        <name>UDP-N-acetyl-alpha-D-glucosamine</name>
        <dbReference type="ChEBI" id="CHEBI:57705"/>
    </ligand>
</feature>
<evidence type="ECO:0000256" key="3">
    <source>
        <dbReference type="ARBA" id="ARBA00022676"/>
    </source>
</evidence>
<dbReference type="GO" id="GO:0051301">
    <property type="term" value="P:cell division"/>
    <property type="evidence" value="ECO:0007669"/>
    <property type="project" value="UniProtKB-KW"/>
</dbReference>
<comment type="pathway">
    <text evidence="10">Cell wall biogenesis; peptidoglycan biosynthesis.</text>
</comment>
<dbReference type="InterPro" id="IPR007235">
    <property type="entry name" value="Glyco_trans_28_C"/>
</dbReference>
<feature type="binding site" evidence="10">
    <location>
        <position position="205"/>
    </location>
    <ligand>
        <name>UDP-N-acetyl-alpha-D-glucosamine</name>
        <dbReference type="ChEBI" id="CHEBI:57705"/>
    </ligand>
</feature>
<dbReference type="GO" id="GO:0009252">
    <property type="term" value="P:peptidoglycan biosynthetic process"/>
    <property type="evidence" value="ECO:0007669"/>
    <property type="project" value="UniProtKB-UniRule"/>
</dbReference>
<dbReference type="Gene3D" id="3.40.50.2000">
    <property type="entry name" value="Glycogen Phosphorylase B"/>
    <property type="match status" value="2"/>
</dbReference>
<keyword evidence="6 10" id="KW-0573">Peptidoglycan synthesis</keyword>
<sequence>MRILAAAGGTAGHVNPMLATAEQLVARGHEVIAVGTATGLEAELVPAAGLELVTIDRIPLPRRPSVDLLRLPGRLAGAVGDLRSVIRDRDIRVVLGFGGYVSAPAYLAARMERIPVVIQEQNARAGIANRLGARWAKAVSLTFGTTRLKARDGVTRVTGLPLRPAISVLAADRRDPERSRARRRAAAERFGFNPDERIIVVTGGSSGARRLNTAFSAAGADIVDHAQVLHVTGRGKESDIAPGVVGDRYRTVDYVTDMEEVYAMADLVVTRAGAGMVAELAALAIPAVVVPLPIGNGEQYLNAQPSIEAGGFLHIADEDFTADAVRDRIIPLLTEEELTRRSLILAGAGVSDGAAAVADLVEGVL</sequence>
<dbReference type="AlphaFoldDB" id="A0A3Q8WS44"/>
<keyword evidence="4 10" id="KW-0808">Transferase</keyword>
<evidence type="ECO:0000256" key="8">
    <source>
        <dbReference type="ARBA" id="ARBA00023306"/>
    </source>
</evidence>
<evidence type="ECO:0000256" key="6">
    <source>
        <dbReference type="ARBA" id="ARBA00022984"/>
    </source>
</evidence>
<comment type="catalytic activity">
    <reaction evidence="10">
        <text>di-trans,octa-cis-undecaprenyl diphospho-N-acetyl-alpha-D-muramoyl-L-alanyl-D-glutamyl-meso-2,6-diaminopimeloyl-D-alanyl-D-alanine + UDP-N-acetyl-alpha-D-glucosamine = di-trans,octa-cis-undecaprenyl diphospho-[N-acetyl-alpha-D-glucosaminyl-(1-&gt;4)]-N-acetyl-alpha-D-muramoyl-L-alanyl-D-glutamyl-meso-2,6-diaminopimeloyl-D-alanyl-D-alanine + UDP + H(+)</text>
        <dbReference type="Rhea" id="RHEA:31227"/>
        <dbReference type="ChEBI" id="CHEBI:15378"/>
        <dbReference type="ChEBI" id="CHEBI:57705"/>
        <dbReference type="ChEBI" id="CHEBI:58223"/>
        <dbReference type="ChEBI" id="CHEBI:61387"/>
        <dbReference type="ChEBI" id="CHEBI:61388"/>
        <dbReference type="EC" id="2.4.1.227"/>
    </reaction>
</comment>
<dbReference type="UniPathway" id="UPA00219"/>
<dbReference type="Proteomes" id="UP000270021">
    <property type="component" value="Chromosome"/>
</dbReference>
<dbReference type="KEGG" id="fsl:EJO69_00515"/>
<dbReference type="PANTHER" id="PTHR21015">
    <property type="entry name" value="UDP-N-ACETYLGLUCOSAMINE--N-ACETYLMURAMYL-(PENTAPEPTIDE) PYROPHOSPHORYL-UNDECAPRENOL N-ACETYLGLUCOSAMINE TRANSFERASE 1"/>
    <property type="match status" value="1"/>
</dbReference>
<comment type="caution">
    <text evidence="10">Lacks conserved residue(s) required for the propagation of feature annotation.</text>
</comment>
<keyword evidence="14" id="KW-1185">Reference proteome</keyword>
<dbReference type="OrthoDB" id="9808936at2"/>
<accession>A0A3Q8WS44</accession>
<evidence type="ECO:0000256" key="7">
    <source>
        <dbReference type="ARBA" id="ARBA00023136"/>
    </source>
</evidence>
<keyword evidence="3 10" id="KW-0328">Glycosyltransferase</keyword>
<keyword evidence="1 10" id="KW-1003">Cell membrane</keyword>
<evidence type="ECO:0000313" key="14">
    <source>
        <dbReference type="Proteomes" id="UP000270021"/>
    </source>
</evidence>
<evidence type="ECO:0000256" key="9">
    <source>
        <dbReference type="ARBA" id="ARBA00023316"/>
    </source>
</evidence>
<protein>
    <recommendedName>
        <fullName evidence="10">UDP-N-acetylglucosamine--N-acetylmuramyl-(pentapeptide) pyrophosphoryl-undecaprenol N-acetylglucosamine transferase</fullName>
        <ecNumber evidence="10">2.4.1.227</ecNumber>
    </recommendedName>
    <alternativeName>
        <fullName evidence="10">Undecaprenyl-PP-MurNAc-pentapeptide-UDPGlcNAc GlcNAc transferase</fullName>
    </alternativeName>
</protein>
<evidence type="ECO:0000313" key="13">
    <source>
        <dbReference type="EMBL" id="AZN28949.1"/>
    </source>
</evidence>
<reference evidence="13 14" key="1">
    <citation type="submission" date="2018-12" db="EMBL/GenBank/DDBJ databases">
        <title>Complete genome sequence of Flaviflexus salsibiostraticola KCTC 33148.</title>
        <authorList>
            <person name="Bae J.-W."/>
        </authorList>
    </citation>
    <scope>NUCLEOTIDE SEQUENCE [LARGE SCALE GENOMIC DNA]</scope>
    <source>
        <strain evidence="13 14">KCTC 33148</strain>
    </source>
</reference>
<dbReference type="InterPro" id="IPR004276">
    <property type="entry name" value="GlycoTrans_28_N"/>
</dbReference>
<dbReference type="EC" id="2.4.1.227" evidence="10"/>
<keyword evidence="9 10" id="KW-0961">Cell wall biogenesis/degradation</keyword>
<feature type="domain" description="Glycosyl transferase family 28 C-terminal" evidence="12">
    <location>
        <begin position="198"/>
        <end position="337"/>
    </location>
</feature>
<keyword evidence="8 10" id="KW-0131">Cell cycle</keyword>
<evidence type="ECO:0000256" key="4">
    <source>
        <dbReference type="ARBA" id="ARBA00022679"/>
    </source>
</evidence>
<dbReference type="RefSeq" id="WP_126037779.1">
    <property type="nucleotide sequence ID" value="NZ_CP034438.1"/>
</dbReference>
<comment type="subcellular location">
    <subcellularLocation>
        <location evidence="10">Cell membrane</location>
        <topology evidence="10">Peripheral membrane protein</topology>
        <orientation evidence="10">Cytoplasmic side</orientation>
    </subcellularLocation>
</comment>
<dbReference type="Pfam" id="PF04101">
    <property type="entry name" value="Glyco_tran_28_C"/>
    <property type="match status" value="1"/>
</dbReference>
<feature type="binding site" evidence="10">
    <location>
        <position position="163"/>
    </location>
    <ligand>
        <name>UDP-N-acetyl-alpha-D-glucosamine</name>
        <dbReference type="ChEBI" id="CHEBI:57705"/>
    </ligand>
</feature>